<feature type="domain" description="Single Cache" evidence="7">
    <location>
        <begin position="20"/>
        <end position="104"/>
    </location>
</feature>
<proteinExistence type="predicted"/>
<evidence type="ECO:0000256" key="4">
    <source>
        <dbReference type="ARBA" id="ARBA00022989"/>
    </source>
</evidence>
<protein>
    <submittedName>
        <fullName evidence="8">Cache domain-containing protein</fullName>
    </submittedName>
</protein>
<evidence type="ECO:0000259" key="7">
    <source>
        <dbReference type="SMART" id="SM01049"/>
    </source>
</evidence>
<evidence type="ECO:0000256" key="6">
    <source>
        <dbReference type="SAM" id="SignalP"/>
    </source>
</evidence>
<evidence type="ECO:0000313" key="8">
    <source>
        <dbReference type="EMBL" id="MBT0664002.1"/>
    </source>
</evidence>
<feature type="chain" id="PRO_5043879273" evidence="6">
    <location>
        <begin position="24"/>
        <end position="150"/>
    </location>
</feature>
<reference evidence="8 9" key="1">
    <citation type="submission" date="2021-05" db="EMBL/GenBank/DDBJ databases">
        <title>The draft genome of Geobacter pelophilus DSM 12255.</title>
        <authorList>
            <person name="Xu Z."/>
            <person name="Masuda Y."/>
            <person name="Itoh H."/>
            <person name="Senoo K."/>
        </authorList>
    </citation>
    <scope>NUCLEOTIDE SEQUENCE [LARGE SCALE GENOMIC DNA]</scope>
    <source>
        <strain evidence="8 9">DSM 12255</strain>
    </source>
</reference>
<dbReference type="Gene3D" id="3.30.450.20">
    <property type="entry name" value="PAS domain"/>
    <property type="match status" value="1"/>
</dbReference>
<comment type="caution">
    <text evidence="8">The sequence shown here is derived from an EMBL/GenBank/DDBJ whole genome shotgun (WGS) entry which is preliminary data.</text>
</comment>
<evidence type="ECO:0000313" key="9">
    <source>
        <dbReference type="Proteomes" id="UP000811899"/>
    </source>
</evidence>
<evidence type="ECO:0000256" key="2">
    <source>
        <dbReference type="ARBA" id="ARBA00022475"/>
    </source>
</evidence>
<name>A0AAW4L383_9BACT</name>
<evidence type="ECO:0000256" key="1">
    <source>
        <dbReference type="ARBA" id="ARBA00004651"/>
    </source>
</evidence>
<dbReference type="Proteomes" id="UP000811899">
    <property type="component" value="Unassembled WGS sequence"/>
</dbReference>
<keyword evidence="5" id="KW-0472">Membrane</keyword>
<evidence type="ECO:0000256" key="3">
    <source>
        <dbReference type="ARBA" id="ARBA00022692"/>
    </source>
</evidence>
<keyword evidence="6" id="KW-0732">Signal</keyword>
<comment type="subcellular location">
    <subcellularLocation>
        <location evidence="1">Cell membrane</location>
        <topology evidence="1">Multi-pass membrane protein</topology>
    </subcellularLocation>
</comment>
<dbReference type="GO" id="GO:0005886">
    <property type="term" value="C:plasma membrane"/>
    <property type="evidence" value="ECO:0007669"/>
    <property type="project" value="UniProtKB-SubCell"/>
</dbReference>
<keyword evidence="2" id="KW-1003">Cell membrane</keyword>
<dbReference type="Pfam" id="PF17200">
    <property type="entry name" value="sCache_2"/>
    <property type="match status" value="1"/>
</dbReference>
<gene>
    <name evidence="8" type="ORF">KI809_06775</name>
</gene>
<dbReference type="AlphaFoldDB" id="A0AAW4L383"/>
<evidence type="ECO:0000256" key="5">
    <source>
        <dbReference type="ARBA" id="ARBA00023136"/>
    </source>
</evidence>
<keyword evidence="3" id="KW-0812">Transmembrane</keyword>
<dbReference type="RefSeq" id="WP_214170774.1">
    <property type="nucleotide sequence ID" value="NZ_JAHCVJ010000002.1"/>
</dbReference>
<sequence length="150" mass="16595">MTRFVSAIIISVLWITFSVVAMAASQTRDDAKTLVKKAVAYLKANGKDRALAEFSNPKGQFVNGELYLTVWDFNGTQIAHGANSKLIGKQLIELKDMDGKAFVKEFMAVGRKGQGWVSYKWTNPATNRIETKQTYLEAANEIIIGAGVYK</sequence>
<accession>A0AAW4L383</accession>
<keyword evidence="9" id="KW-1185">Reference proteome</keyword>
<keyword evidence="4" id="KW-1133">Transmembrane helix</keyword>
<feature type="signal peptide" evidence="6">
    <location>
        <begin position="1"/>
        <end position="23"/>
    </location>
</feature>
<dbReference type="InterPro" id="IPR033480">
    <property type="entry name" value="sCache_2"/>
</dbReference>
<dbReference type="EMBL" id="JAHCVJ010000002">
    <property type="protein sequence ID" value="MBT0664002.1"/>
    <property type="molecule type" value="Genomic_DNA"/>
</dbReference>
<organism evidence="8 9">
    <name type="scientific">Geoanaerobacter pelophilus</name>
    <dbReference type="NCBI Taxonomy" id="60036"/>
    <lineage>
        <taxon>Bacteria</taxon>
        <taxon>Pseudomonadati</taxon>
        <taxon>Thermodesulfobacteriota</taxon>
        <taxon>Desulfuromonadia</taxon>
        <taxon>Geobacterales</taxon>
        <taxon>Geobacteraceae</taxon>
        <taxon>Geoanaerobacter</taxon>
    </lineage>
</organism>
<dbReference type="SMART" id="SM01049">
    <property type="entry name" value="Cache_2"/>
    <property type="match status" value="1"/>
</dbReference>